<keyword evidence="16" id="KW-1185">Reference proteome</keyword>
<keyword evidence="7 14" id="KW-1133">Transmembrane helix</keyword>
<evidence type="ECO:0000256" key="5">
    <source>
        <dbReference type="ARBA" id="ARBA00022692"/>
    </source>
</evidence>
<dbReference type="InterPro" id="IPR050277">
    <property type="entry name" value="Sodium:Solute_Symporter"/>
</dbReference>
<dbReference type="KEGG" id="maqe:RJ40_02640"/>
<evidence type="ECO:0000256" key="2">
    <source>
        <dbReference type="ARBA" id="ARBA00006434"/>
    </source>
</evidence>
<feature type="transmembrane region" description="Helical" evidence="14">
    <location>
        <begin position="164"/>
        <end position="184"/>
    </location>
</feature>
<feature type="transmembrane region" description="Helical" evidence="14">
    <location>
        <begin position="237"/>
        <end position="258"/>
    </location>
</feature>
<dbReference type="GO" id="GO:0031402">
    <property type="term" value="F:sodium ion binding"/>
    <property type="evidence" value="ECO:0007669"/>
    <property type="project" value="InterPro"/>
</dbReference>
<dbReference type="PANTHER" id="PTHR48086">
    <property type="entry name" value="SODIUM/PROLINE SYMPORTER-RELATED"/>
    <property type="match status" value="1"/>
</dbReference>
<dbReference type="Gene3D" id="1.20.1730.10">
    <property type="entry name" value="Sodium/glucose cotransporter"/>
    <property type="match status" value="1"/>
</dbReference>
<proteinExistence type="inferred from homology"/>
<feature type="transmembrane region" description="Helical" evidence="14">
    <location>
        <begin position="125"/>
        <end position="144"/>
    </location>
</feature>
<dbReference type="NCBIfam" id="TIGR00813">
    <property type="entry name" value="sss"/>
    <property type="match status" value="1"/>
</dbReference>
<keyword evidence="11" id="KW-0739">Sodium transport</keyword>
<comment type="subcellular location">
    <subcellularLocation>
        <location evidence="1">Cell membrane</location>
        <topology evidence="1">Multi-pass membrane protein</topology>
    </subcellularLocation>
</comment>
<dbReference type="GO" id="GO:0005886">
    <property type="term" value="C:plasma membrane"/>
    <property type="evidence" value="ECO:0007669"/>
    <property type="project" value="UniProtKB-SubCell"/>
</dbReference>
<evidence type="ECO:0000256" key="4">
    <source>
        <dbReference type="ARBA" id="ARBA00022475"/>
    </source>
</evidence>
<evidence type="ECO:0000256" key="6">
    <source>
        <dbReference type="ARBA" id="ARBA00022847"/>
    </source>
</evidence>
<dbReference type="PROSITE" id="PS00457">
    <property type="entry name" value="NA_SOLUT_SYMP_2"/>
    <property type="match status" value="1"/>
</dbReference>
<dbReference type="Proteomes" id="UP001042704">
    <property type="component" value="Chromosome"/>
</dbReference>
<comment type="catalytic activity">
    <reaction evidence="12">
        <text>L-proline(in) + Na(+)(in) = L-proline(out) + Na(+)(out)</text>
        <dbReference type="Rhea" id="RHEA:28967"/>
        <dbReference type="ChEBI" id="CHEBI:29101"/>
        <dbReference type="ChEBI" id="CHEBI:60039"/>
    </reaction>
</comment>
<feature type="transmembrane region" description="Helical" evidence="14">
    <location>
        <begin position="405"/>
        <end position="424"/>
    </location>
</feature>
<feature type="transmembrane region" description="Helical" evidence="14">
    <location>
        <begin position="279"/>
        <end position="303"/>
    </location>
</feature>
<dbReference type="EMBL" id="CP036172">
    <property type="protein sequence ID" value="QSZ66473.1"/>
    <property type="molecule type" value="Genomic_DNA"/>
</dbReference>
<evidence type="ECO:0000313" key="15">
    <source>
        <dbReference type="EMBL" id="QSZ66473.1"/>
    </source>
</evidence>
<keyword evidence="10 14" id="KW-0472">Membrane</keyword>
<feature type="transmembrane region" description="Helical" evidence="14">
    <location>
        <begin position="67"/>
        <end position="89"/>
    </location>
</feature>
<dbReference type="PROSITE" id="PS00456">
    <property type="entry name" value="NA_SOLUT_SYMP_1"/>
    <property type="match status" value="1"/>
</dbReference>
<reference evidence="15" key="2">
    <citation type="submission" date="2019-02" db="EMBL/GenBank/DDBJ databases">
        <authorList>
            <person name="Chen S.-C."/>
            <person name="Chien H.-H."/>
            <person name="Lai M.-C."/>
        </authorList>
    </citation>
    <scope>NUCLEOTIDE SEQUENCE</scope>
    <source>
        <strain evidence="15">N2F9704</strain>
    </source>
</reference>
<comment type="similarity">
    <text evidence="2 13">Belongs to the sodium:solute symporter (SSF) (TC 2.A.21) family.</text>
</comment>
<organism evidence="15 16">
    <name type="scientific">Methanofollis aquaemaris</name>
    <dbReference type="NCBI Taxonomy" id="126734"/>
    <lineage>
        <taxon>Archaea</taxon>
        <taxon>Methanobacteriati</taxon>
        <taxon>Methanobacteriota</taxon>
        <taxon>Stenosarchaea group</taxon>
        <taxon>Methanomicrobia</taxon>
        <taxon>Methanomicrobiales</taxon>
        <taxon>Methanomicrobiaceae</taxon>
        <taxon>Methanofollis</taxon>
    </lineage>
</organism>
<dbReference type="GO" id="GO:0015824">
    <property type="term" value="P:proline transport"/>
    <property type="evidence" value="ECO:0007669"/>
    <property type="project" value="InterPro"/>
</dbReference>
<dbReference type="InterPro" id="IPR018212">
    <property type="entry name" value="Na/solute_symporter_CS"/>
</dbReference>
<dbReference type="NCBIfam" id="TIGR02121">
    <property type="entry name" value="Na_Pro_sym"/>
    <property type="match status" value="1"/>
</dbReference>
<gene>
    <name evidence="15" type="primary">putP</name>
    <name evidence="15" type="ORF">RJ40_02640</name>
</gene>
<evidence type="ECO:0000256" key="14">
    <source>
        <dbReference type="SAM" id="Phobius"/>
    </source>
</evidence>
<dbReference type="CDD" id="cd11475">
    <property type="entry name" value="SLC5sbd_PutP"/>
    <property type="match status" value="1"/>
</dbReference>
<feature type="transmembrane region" description="Helical" evidence="14">
    <location>
        <begin position="373"/>
        <end position="393"/>
    </location>
</feature>
<dbReference type="AlphaFoldDB" id="A0A8A3S3H5"/>
<dbReference type="InterPro" id="IPR011851">
    <property type="entry name" value="Na/Pro_symporter"/>
</dbReference>
<feature type="transmembrane region" description="Helical" evidence="14">
    <location>
        <begin position="196"/>
        <end position="217"/>
    </location>
</feature>
<evidence type="ECO:0000256" key="9">
    <source>
        <dbReference type="ARBA" id="ARBA00023065"/>
    </source>
</evidence>
<dbReference type="GeneID" id="76423225"/>
<keyword evidence="8" id="KW-0915">Sodium</keyword>
<keyword evidence="4" id="KW-1003">Cell membrane</keyword>
<keyword evidence="3" id="KW-0813">Transport</keyword>
<keyword evidence="6" id="KW-0769">Symport</keyword>
<dbReference type="GO" id="GO:0005298">
    <property type="term" value="F:proline:sodium symporter activity"/>
    <property type="evidence" value="ECO:0007669"/>
    <property type="project" value="InterPro"/>
</dbReference>
<sequence length="498" mass="54217">MFSNGTAILAAFIVYLGAMVVIGFLYYNKTNTVSDYILGNRGLNRYVAALSAEASDMSGWLLIGLPGLAYLSGMSAVWVALGLIVGTFLNWKFVAKRLRVYTQKANDSLTLPDFFKNRFNDRSGLISAIAAVFILIFFLIYTSAQFVAGGKLFNTVFGLDYTTALLIGSLIVVAYTFTGGFKAVCLTDFIQGTLMFFALLMVPIMAILLLGGPGATVTGIEQVDPALLNPFMDAETGLPLTAIAIISSLAWALGYFGQPHILVRFMAIRRPEEIREARSVAMVWVTISLLAAVAIGLIGRAYLNQPLLGPDAETVFMVMTSEVFFSFLAGIVLCGILAAIMSTASSQLLVSASAVSQDLYKSFFRHEASEKELIWVSRFSVLFVALLAIFLALDPESSVFKIVSYAWAGFGATFGPVILMGLFWKRTTRQGALAGIVVGGLTVLIWKWFGFFGLYEIVPGFILSMLAIYVVSKMTPEPEPEIVAVFEETEKELQKSEC</sequence>
<feature type="transmembrane region" description="Helical" evidence="14">
    <location>
        <begin position="7"/>
        <end position="27"/>
    </location>
</feature>
<accession>A0A8A3S3H5</accession>
<evidence type="ECO:0000313" key="16">
    <source>
        <dbReference type="Proteomes" id="UP001042704"/>
    </source>
</evidence>
<evidence type="ECO:0000256" key="11">
    <source>
        <dbReference type="ARBA" id="ARBA00023201"/>
    </source>
</evidence>
<keyword evidence="5 14" id="KW-0812">Transmembrane</keyword>
<reference evidence="15" key="1">
    <citation type="journal article" date="2001" name="Int. J. Syst. Evol. Microbiol.">
        <title>Methanofollis aquaemaris sp. nov., a methanogen isolated from an aquaculture fish pond.</title>
        <authorList>
            <person name="Lai M.C."/>
            <person name="Chen S.C."/>
        </authorList>
    </citation>
    <scope>NUCLEOTIDE SEQUENCE</scope>
    <source>
        <strain evidence="15">N2F9704</strain>
    </source>
</reference>
<feature type="transmembrane region" description="Helical" evidence="14">
    <location>
        <begin position="431"/>
        <end position="449"/>
    </location>
</feature>
<evidence type="ECO:0000256" key="8">
    <source>
        <dbReference type="ARBA" id="ARBA00023053"/>
    </source>
</evidence>
<keyword evidence="9" id="KW-0406">Ion transport</keyword>
<evidence type="ECO:0000256" key="10">
    <source>
        <dbReference type="ARBA" id="ARBA00023136"/>
    </source>
</evidence>
<dbReference type="InterPro" id="IPR001734">
    <property type="entry name" value="Na/solute_symporter"/>
</dbReference>
<dbReference type="PROSITE" id="PS50283">
    <property type="entry name" value="NA_SOLUT_SYMP_3"/>
    <property type="match status" value="1"/>
</dbReference>
<dbReference type="RefSeq" id="WP_265581816.1">
    <property type="nucleotide sequence ID" value="NZ_CP036172.1"/>
</dbReference>
<dbReference type="PANTHER" id="PTHR48086:SF3">
    <property type="entry name" value="SODIUM_PROLINE SYMPORTER"/>
    <property type="match status" value="1"/>
</dbReference>
<evidence type="ECO:0000256" key="1">
    <source>
        <dbReference type="ARBA" id="ARBA00004651"/>
    </source>
</evidence>
<protein>
    <submittedName>
        <fullName evidence="15">Sodium/proline symporter PutP</fullName>
    </submittedName>
</protein>
<evidence type="ECO:0000256" key="7">
    <source>
        <dbReference type="ARBA" id="ARBA00022989"/>
    </source>
</evidence>
<evidence type="ECO:0000256" key="3">
    <source>
        <dbReference type="ARBA" id="ARBA00022448"/>
    </source>
</evidence>
<evidence type="ECO:0000256" key="13">
    <source>
        <dbReference type="RuleBase" id="RU362091"/>
    </source>
</evidence>
<evidence type="ECO:0000256" key="12">
    <source>
        <dbReference type="ARBA" id="ARBA00033708"/>
    </source>
</evidence>
<name>A0A8A3S3H5_9EURY</name>
<dbReference type="InterPro" id="IPR038377">
    <property type="entry name" value="Na/Glc_symporter_sf"/>
</dbReference>
<dbReference type="Pfam" id="PF00474">
    <property type="entry name" value="SSF"/>
    <property type="match status" value="1"/>
</dbReference>
<feature type="transmembrane region" description="Helical" evidence="14">
    <location>
        <begin position="323"/>
        <end position="352"/>
    </location>
</feature>